<dbReference type="PANTHER" id="PTHR21349:SF0">
    <property type="entry name" value="LARGE RIBOSOMAL SUBUNIT PROTEIN BL21M"/>
    <property type="match status" value="1"/>
</dbReference>
<dbReference type="SUPFAM" id="SSF141091">
    <property type="entry name" value="L21p-like"/>
    <property type="match status" value="1"/>
</dbReference>
<dbReference type="HAMAP" id="MF_01363">
    <property type="entry name" value="Ribosomal_bL21"/>
    <property type="match status" value="1"/>
</dbReference>
<evidence type="ECO:0000256" key="4">
    <source>
        <dbReference type="HAMAP-Rule" id="MF_01363"/>
    </source>
</evidence>
<comment type="subunit">
    <text evidence="4">Part of the 50S ribosomal subunit. Contacts protein L20.</text>
</comment>
<evidence type="ECO:0000256" key="5">
    <source>
        <dbReference type="RuleBase" id="RU000562"/>
    </source>
</evidence>
<evidence type="ECO:0000256" key="2">
    <source>
        <dbReference type="ARBA" id="ARBA00022980"/>
    </source>
</evidence>
<dbReference type="Proteomes" id="UP000003438">
    <property type="component" value="Unassembled WGS sequence"/>
</dbReference>
<comment type="similarity">
    <text evidence="1 4 5">Belongs to the bacterial ribosomal protein bL21 family.</text>
</comment>
<dbReference type="HOGENOM" id="CLU_061463_3_1_9"/>
<comment type="function">
    <text evidence="4 5">This protein binds to 23S rRNA in the presence of protein L20.</text>
</comment>
<dbReference type="GO" id="GO:1990904">
    <property type="term" value="C:ribonucleoprotein complex"/>
    <property type="evidence" value="ECO:0007669"/>
    <property type="project" value="UniProtKB-KW"/>
</dbReference>
<dbReference type="GO" id="GO:0019843">
    <property type="term" value="F:rRNA binding"/>
    <property type="evidence" value="ECO:0007669"/>
    <property type="project" value="UniProtKB-UniRule"/>
</dbReference>
<dbReference type="InterPro" id="IPR028909">
    <property type="entry name" value="bL21-like"/>
</dbReference>
<dbReference type="eggNOG" id="COG0261">
    <property type="taxonomic scope" value="Bacteria"/>
</dbReference>
<evidence type="ECO:0000256" key="3">
    <source>
        <dbReference type="ARBA" id="ARBA00023274"/>
    </source>
</evidence>
<dbReference type="InterPro" id="IPR036164">
    <property type="entry name" value="bL21-like_sf"/>
</dbReference>
<dbReference type="GO" id="GO:0005840">
    <property type="term" value="C:ribosome"/>
    <property type="evidence" value="ECO:0007669"/>
    <property type="project" value="UniProtKB-KW"/>
</dbReference>
<name>D1PMX4_9FIRM</name>
<proteinExistence type="inferred from homology"/>
<comment type="caution">
    <text evidence="6">The sequence shown here is derived from an EMBL/GenBank/DDBJ whole genome shotgun (WGS) entry which is preliminary data.</text>
</comment>
<dbReference type="STRING" id="411471.SUBVAR_05689"/>
<protein>
    <recommendedName>
        <fullName evidence="4">Large ribosomal subunit protein bL21</fullName>
    </recommendedName>
</protein>
<accession>D1PMX4</accession>
<organism evidence="6 7">
    <name type="scientific">Subdoligranulum variabile DSM 15176</name>
    <dbReference type="NCBI Taxonomy" id="411471"/>
    <lineage>
        <taxon>Bacteria</taxon>
        <taxon>Bacillati</taxon>
        <taxon>Bacillota</taxon>
        <taxon>Clostridia</taxon>
        <taxon>Eubacteriales</taxon>
        <taxon>Oscillospiraceae</taxon>
        <taxon>Subdoligranulum</taxon>
    </lineage>
</organism>
<dbReference type="EMBL" id="ACBY02000023">
    <property type="protein sequence ID" value="EFB75909.1"/>
    <property type="molecule type" value="Genomic_DNA"/>
</dbReference>
<keyword evidence="4 5" id="KW-0694">RNA-binding</keyword>
<dbReference type="PANTHER" id="PTHR21349">
    <property type="entry name" value="50S RIBOSOMAL PROTEIN L21"/>
    <property type="match status" value="1"/>
</dbReference>
<evidence type="ECO:0000313" key="6">
    <source>
        <dbReference type="EMBL" id="EFB75909.1"/>
    </source>
</evidence>
<keyword evidence="3 4" id="KW-0687">Ribonucleoprotein</keyword>
<keyword evidence="2 4" id="KW-0689">Ribosomal protein</keyword>
<dbReference type="GO" id="GO:0003735">
    <property type="term" value="F:structural constituent of ribosome"/>
    <property type="evidence" value="ECO:0007669"/>
    <property type="project" value="InterPro"/>
</dbReference>
<keyword evidence="7" id="KW-1185">Reference proteome</keyword>
<gene>
    <name evidence="4 6" type="primary">rplU</name>
    <name evidence="6" type="ORF">SUBVAR_05689</name>
</gene>
<dbReference type="AlphaFoldDB" id="D1PMX4"/>
<reference evidence="6" key="1">
    <citation type="submission" date="2009-12" db="EMBL/GenBank/DDBJ databases">
        <authorList>
            <person name="Weinstock G."/>
            <person name="Sodergren E."/>
            <person name="Clifton S."/>
            <person name="Fulton L."/>
            <person name="Fulton B."/>
            <person name="Courtney L."/>
            <person name="Fronick C."/>
            <person name="Harrison M."/>
            <person name="Strong C."/>
            <person name="Farmer C."/>
            <person name="Delahaunty K."/>
            <person name="Markovic C."/>
            <person name="Hall O."/>
            <person name="Minx P."/>
            <person name="Tomlinson C."/>
            <person name="Mitreva M."/>
            <person name="Nelson J."/>
            <person name="Hou S."/>
            <person name="Wollam A."/>
            <person name="Pepin K.H."/>
            <person name="Johnson M."/>
            <person name="Bhonagiri V."/>
            <person name="Nash W.E."/>
            <person name="Warren W."/>
            <person name="Chinwalla A."/>
            <person name="Mardis E.R."/>
            <person name="Wilson R.K."/>
        </authorList>
    </citation>
    <scope>NUCLEOTIDE SEQUENCE [LARGE SCALE GENOMIC DNA]</scope>
    <source>
        <strain evidence="6">DSM 15176</strain>
    </source>
</reference>
<dbReference type="Pfam" id="PF00829">
    <property type="entry name" value="Ribosomal_L21p"/>
    <property type="match status" value="1"/>
</dbReference>
<keyword evidence="4 5" id="KW-0699">rRNA-binding</keyword>
<dbReference type="GO" id="GO:0005737">
    <property type="term" value="C:cytoplasm"/>
    <property type="evidence" value="ECO:0007669"/>
    <property type="project" value="UniProtKB-ARBA"/>
</dbReference>
<dbReference type="InterPro" id="IPR001787">
    <property type="entry name" value="Ribosomal_bL21"/>
</dbReference>
<evidence type="ECO:0000256" key="1">
    <source>
        <dbReference type="ARBA" id="ARBA00008563"/>
    </source>
</evidence>
<sequence>MFWQKHLDKPQNLWYSFKAAWYGPEKCAVLPQRPTVQRDLLKEVIRMYAVIKTGGKQYSVKVGDVVYVEKLNAEADSEVTFDQVLAVGEEGAVKVGAPVVEGASVTAKVVKNGKGKKLNILTYRPKKGSMVRKGHRQPYTKVEITAING</sequence>
<dbReference type="NCBIfam" id="TIGR00061">
    <property type="entry name" value="L21"/>
    <property type="match status" value="1"/>
</dbReference>
<dbReference type="GO" id="GO:0006412">
    <property type="term" value="P:translation"/>
    <property type="evidence" value="ECO:0007669"/>
    <property type="project" value="UniProtKB-UniRule"/>
</dbReference>
<evidence type="ECO:0000313" key="7">
    <source>
        <dbReference type="Proteomes" id="UP000003438"/>
    </source>
</evidence>